<protein>
    <submittedName>
        <fullName evidence="2">XRE family transcriptional regulator</fullName>
    </submittedName>
</protein>
<dbReference type="SMART" id="SM00530">
    <property type="entry name" value="HTH_XRE"/>
    <property type="match status" value="1"/>
</dbReference>
<dbReference type="InterPro" id="IPR001387">
    <property type="entry name" value="Cro/C1-type_HTH"/>
</dbReference>
<feature type="domain" description="HTH cro/C1-type" evidence="1">
    <location>
        <begin position="73"/>
        <end position="127"/>
    </location>
</feature>
<evidence type="ECO:0000259" key="1">
    <source>
        <dbReference type="PROSITE" id="PS50943"/>
    </source>
</evidence>
<dbReference type="EMBL" id="PXYK01000003">
    <property type="protein sequence ID" value="PSJ64941.1"/>
    <property type="molecule type" value="Genomic_DNA"/>
</dbReference>
<dbReference type="InterPro" id="IPR010982">
    <property type="entry name" value="Lambda_DNA-bd_dom_sf"/>
</dbReference>
<dbReference type="SUPFAM" id="SSF47413">
    <property type="entry name" value="lambda repressor-like DNA-binding domains"/>
    <property type="match status" value="1"/>
</dbReference>
<dbReference type="RefSeq" id="WP_106770986.1">
    <property type="nucleotide sequence ID" value="NZ_PXYK01000003.1"/>
</dbReference>
<comment type="caution">
    <text evidence="2">The sequence shown here is derived from an EMBL/GenBank/DDBJ whole genome shotgun (WGS) entry which is preliminary data.</text>
</comment>
<dbReference type="PROSITE" id="PS50943">
    <property type="entry name" value="HTH_CROC1"/>
    <property type="match status" value="1"/>
</dbReference>
<proteinExistence type="predicted"/>
<dbReference type="OrthoDB" id="407979at2"/>
<name>A0A2P7SR66_9HYPH</name>
<accession>A0A2P7SR66</accession>
<gene>
    <name evidence="2" type="ORF">C7I84_04025</name>
</gene>
<dbReference type="Pfam" id="PF01381">
    <property type="entry name" value="HTH_3"/>
    <property type="match status" value="1"/>
</dbReference>
<evidence type="ECO:0000313" key="3">
    <source>
        <dbReference type="Proteomes" id="UP000241229"/>
    </source>
</evidence>
<evidence type="ECO:0000313" key="2">
    <source>
        <dbReference type="EMBL" id="PSJ64941.1"/>
    </source>
</evidence>
<keyword evidence="3" id="KW-1185">Reference proteome</keyword>
<organism evidence="2 3">
    <name type="scientific">Kumtagia ephedrae</name>
    <dbReference type="NCBI Taxonomy" id="2116701"/>
    <lineage>
        <taxon>Bacteria</taxon>
        <taxon>Pseudomonadati</taxon>
        <taxon>Pseudomonadota</taxon>
        <taxon>Alphaproteobacteria</taxon>
        <taxon>Hyphomicrobiales</taxon>
        <taxon>Phyllobacteriaceae</taxon>
        <taxon>Kumtagia</taxon>
    </lineage>
</organism>
<dbReference type="Proteomes" id="UP000241229">
    <property type="component" value="Unassembled WGS sequence"/>
</dbReference>
<dbReference type="GO" id="GO:0003677">
    <property type="term" value="F:DNA binding"/>
    <property type="evidence" value="ECO:0007669"/>
    <property type="project" value="InterPro"/>
</dbReference>
<sequence>MSDVQIIHSPSGDELVVLPRAEYEALVAAAADTDEDAADIAMYDARKGELAGDPNPHLPAEVSSLLLHGHTRLQVLRKWRGIAQFKLAASAGITQGYLSELERGRKSGSAETIAGLAQALEVPVDWLA</sequence>
<dbReference type="Gene3D" id="1.10.260.40">
    <property type="entry name" value="lambda repressor-like DNA-binding domains"/>
    <property type="match status" value="1"/>
</dbReference>
<reference evidence="2 3" key="1">
    <citation type="submission" date="2018-03" db="EMBL/GenBank/DDBJ databases">
        <title>The draft genome of Mesorhizobium sp. 6GN-30.</title>
        <authorList>
            <person name="Liu L."/>
            <person name="Li L."/>
            <person name="Wang T."/>
            <person name="Zhang X."/>
            <person name="Liang L."/>
        </authorList>
    </citation>
    <scope>NUCLEOTIDE SEQUENCE [LARGE SCALE GENOMIC DNA]</scope>
    <source>
        <strain evidence="2 3">6GN30</strain>
    </source>
</reference>
<dbReference type="CDD" id="cd00093">
    <property type="entry name" value="HTH_XRE"/>
    <property type="match status" value="1"/>
</dbReference>
<dbReference type="AlphaFoldDB" id="A0A2P7SR66"/>